<dbReference type="EMBL" id="CADCWM010000416">
    <property type="protein sequence ID" value="CAA9557414.1"/>
    <property type="molecule type" value="Genomic_DNA"/>
</dbReference>
<protein>
    <submittedName>
        <fullName evidence="2">Uncharacterized protein</fullName>
    </submittedName>
</protein>
<evidence type="ECO:0000256" key="1">
    <source>
        <dbReference type="SAM" id="MobiDB-lite"/>
    </source>
</evidence>
<reference evidence="2" key="1">
    <citation type="submission" date="2020-02" db="EMBL/GenBank/DDBJ databases">
        <authorList>
            <person name="Meier V. D."/>
        </authorList>
    </citation>
    <scope>NUCLEOTIDE SEQUENCE</scope>
    <source>
        <strain evidence="2">AVDCRST_MAG88</strain>
    </source>
</reference>
<feature type="region of interest" description="Disordered" evidence="1">
    <location>
        <begin position="1"/>
        <end position="26"/>
    </location>
</feature>
<accession>A0A6J4UVM4</accession>
<evidence type="ECO:0000313" key="2">
    <source>
        <dbReference type="EMBL" id="CAA9557414.1"/>
    </source>
</evidence>
<organism evidence="2">
    <name type="scientific">uncultured Thermomicrobiales bacterium</name>
    <dbReference type="NCBI Taxonomy" id="1645740"/>
    <lineage>
        <taxon>Bacteria</taxon>
        <taxon>Pseudomonadati</taxon>
        <taxon>Thermomicrobiota</taxon>
        <taxon>Thermomicrobia</taxon>
        <taxon>Thermomicrobiales</taxon>
        <taxon>environmental samples</taxon>
    </lineage>
</organism>
<dbReference type="AlphaFoldDB" id="A0A6J4UVM4"/>
<gene>
    <name evidence="2" type="ORF">AVDCRST_MAG88-1206</name>
</gene>
<sequence>MTDKERFLDRTLDRGADDPPRARRNDGRRWASVVAHRWPTALGVAVAALTVFDLRGGTELAALTMLMPVVYLG</sequence>
<name>A0A6J4UVM4_9BACT</name>
<feature type="non-terminal residue" evidence="2">
    <location>
        <position position="73"/>
    </location>
</feature>
<proteinExistence type="predicted"/>